<organism evidence="1 2">
    <name type="scientific">Aminirod propionatiphilus</name>
    <dbReference type="NCBI Taxonomy" id="3415223"/>
    <lineage>
        <taxon>Bacteria</taxon>
        <taxon>Thermotogati</taxon>
        <taxon>Synergistota</taxon>
        <taxon>Synergistia</taxon>
        <taxon>Synergistales</taxon>
        <taxon>Aminiphilaceae</taxon>
        <taxon>Aminirod</taxon>
    </lineage>
</organism>
<proteinExistence type="predicted"/>
<gene>
    <name evidence="1" type="ORF">KIH16_04425</name>
</gene>
<sequence length="87" mass="9227">MCFASTPEIPESPTPVEPIAPEKIHAQDEGESEAINVENKRRRLASREGYRSTILTGGQGAQRSPTIAAPGGSTVLGGQGRKKRLGE</sequence>
<evidence type="ECO:0000313" key="2">
    <source>
        <dbReference type="Proteomes" id="UP000682204"/>
    </source>
</evidence>
<keyword evidence="2" id="KW-1185">Reference proteome</keyword>
<reference evidence="1" key="1">
    <citation type="submission" date="2021-05" db="EMBL/GenBank/DDBJ databases">
        <title>An isolated secondary fermenter in methanogenic hydrocarbon-degrading communities.</title>
        <authorList>
            <person name="Liu Y.-F."/>
            <person name="Liu Z.-l."/>
        </authorList>
    </citation>
    <scope>NUCLEOTIDE SEQUENCE</scope>
    <source>
        <strain evidence="1">L-13</strain>
    </source>
</reference>
<dbReference type="EMBL" id="CP074691">
    <property type="protein sequence ID" value="QVL37020.1"/>
    <property type="molecule type" value="Genomic_DNA"/>
</dbReference>
<protein>
    <submittedName>
        <fullName evidence="1">Uncharacterized protein</fullName>
    </submittedName>
</protein>
<accession>A0ACD1DXS4</accession>
<dbReference type="Proteomes" id="UP000682204">
    <property type="component" value="Chromosome"/>
</dbReference>
<name>A0ACD1DXS4_9BACT</name>
<evidence type="ECO:0000313" key="1">
    <source>
        <dbReference type="EMBL" id="QVL37020.1"/>
    </source>
</evidence>